<accession>A0A9Y2MXD0</accession>
<dbReference type="RefSeq" id="WP_285969407.1">
    <property type="nucleotide sequence ID" value="NZ_CP127294.1"/>
</dbReference>
<dbReference type="Proteomes" id="UP001236014">
    <property type="component" value="Chromosome"/>
</dbReference>
<name>A0A9Y2MXD0_9PSEU</name>
<dbReference type="KEGG" id="acab:QRX50_46455"/>
<evidence type="ECO:0000313" key="3">
    <source>
        <dbReference type="Proteomes" id="UP001236014"/>
    </source>
</evidence>
<organism evidence="2 3">
    <name type="scientific">Amycolatopsis carbonis</name>
    <dbReference type="NCBI Taxonomy" id="715471"/>
    <lineage>
        <taxon>Bacteria</taxon>
        <taxon>Bacillati</taxon>
        <taxon>Actinomycetota</taxon>
        <taxon>Actinomycetes</taxon>
        <taxon>Pseudonocardiales</taxon>
        <taxon>Pseudonocardiaceae</taxon>
        <taxon>Amycolatopsis</taxon>
    </lineage>
</organism>
<keyword evidence="3" id="KW-1185">Reference proteome</keyword>
<feature type="region of interest" description="Disordered" evidence="1">
    <location>
        <begin position="54"/>
        <end position="78"/>
    </location>
</feature>
<sequence>MVGQFESGKDTVQELTESAATHIGAIATIITGAVRDIARETGSWLTDVIEMREASQRAREDSVREHRAPDPAQRPEED</sequence>
<gene>
    <name evidence="2" type="ORF">QRX50_46455</name>
</gene>
<proteinExistence type="predicted"/>
<dbReference type="EMBL" id="CP127294">
    <property type="protein sequence ID" value="WIX78702.1"/>
    <property type="molecule type" value="Genomic_DNA"/>
</dbReference>
<reference evidence="2 3" key="1">
    <citation type="submission" date="2023-06" db="EMBL/GenBank/DDBJ databases">
        <authorList>
            <person name="Oyuntsetseg B."/>
            <person name="Kim S.B."/>
        </authorList>
    </citation>
    <scope>NUCLEOTIDE SEQUENCE [LARGE SCALE GENOMIC DNA]</scope>
    <source>
        <strain evidence="2 3">2-15</strain>
    </source>
</reference>
<evidence type="ECO:0000256" key="1">
    <source>
        <dbReference type="SAM" id="MobiDB-lite"/>
    </source>
</evidence>
<evidence type="ECO:0000313" key="2">
    <source>
        <dbReference type="EMBL" id="WIX78702.1"/>
    </source>
</evidence>
<dbReference type="AlphaFoldDB" id="A0A9Y2MXD0"/>
<protein>
    <submittedName>
        <fullName evidence="2">Uncharacterized protein</fullName>
    </submittedName>
</protein>